<keyword evidence="8" id="KW-1185">Reference proteome</keyword>
<dbReference type="CDD" id="cd14858">
    <property type="entry name" value="TrmE_N"/>
    <property type="match status" value="1"/>
</dbReference>
<dbReference type="SUPFAM" id="SSF116878">
    <property type="entry name" value="TrmE connector domain"/>
    <property type="match status" value="1"/>
</dbReference>
<keyword evidence="4 6" id="KW-0547">Nucleotide-binding</keyword>
<dbReference type="RefSeq" id="XP_018329105.1">
    <property type="nucleotide sequence ID" value="XM_018473603.1"/>
</dbReference>
<dbReference type="GO" id="GO:0002098">
    <property type="term" value="P:tRNA wobble uridine modification"/>
    <property type="evidence" value="ECO:0007669"/>
    <property type="project" value="TreeGrafter"/>
</dbReference>
<evidence type="ECO:0000256" key="3">
    <source>
        <dbReference type="ARBA" id="ARBA00022694"/>
    </source>
</evidence>
<dbReference type="InterPro" id="IPR025867">
    <property type="entry name" value="MnmE_helical"/>
</dbReference>
<evidence type="ECO:0000313" key="8">
    <source>
        <dbReference type="Proteomes" id="UP000192223"/>
    </source>
</evidence>
<name>A0A1W4X9U1_AGRPL</name>
<dbReference type="AlphaFoldDB" id="A0A1W4X9U1"/>
<dbReference type="Pfam" id="PF10396">
    <property type="entry name" value="TrmE_N"/>
    <property type="match status" value="1"/>
</dbReference>
<comment type="similarity">
    <text evidence="2 6">Belongs to the TRAFAC class TrmE-Era-EngA-EngB-Septin-like GTPase superfamily. TrmE GTPase family.</text>
</comment>
<evidence type="ECO:0000256" key="1">
    <source>
        <dbReference type="ARBA" id="ARBA00004173"/>
    </source>
</evidence>
<dbReference type="NCBIfam" id="TIGR00231">
    <property type="entry name" value="small_GTP"/>
    <property type="match status" value="1"/>
</dbReference>
<dbReference type="STRING" id="224129.A0A1W4X9U1"/>
<dbReference type="Gene3D" id="3.40.50.300">
    <property type="entry name" value="P-loop containing nucleotide triphosphate hydrolases"/>
    <property type="match status" value="1"/>
</dbReference>
<evidence type="ECO:0000256" key="4">
    <source>
        <dbReference type="ARBA" id="ARBA00022741"/>
    </source>
</evidence>
<dbReference type="FunCoup" id="A0A1W4X9U1">
    <property type="interactions" value="1403"/>
</dbReference>
<gene>
    <name evidence="9" type="primary">LOC108739619</name>
</gene>
<dbReference type="PANTHER" id="PTHR42714">
    <property type="entry name" value="TRNA MODIFICATION GTPASE GTPBP3"/>
    <property type="match status" value="1"/>
</dbReference>
<evidence type="ECO:0000256" key="5">
    <source>
        <dbReference type="ARBA" id="ARBA00023134"/>
    </source>
</evidence>
<dbReference type="GO" id="GO:0003924">
    <property type="term" value="F:GTPase activity"/>
    <property type="evidence" value="ECO:0007669"/>
    <property type="project" value="InterPro"/>
</dbReference>
<dbReference type="GO" id="GO:0030488">
    <property type="term" value="P:tRNA methylation"/>
    <property type="evidence" value="ECO:0007669"/>
    <property type="project" value="TreeGrafter"/>
</dbReference>
<accession>A0A1W4X9U1</accession>
<dbReference type="Proteomes" id="UP000192223">
    <property type="component" value="Unplaced"/>
</dbReference>
<protein>
    <submittedName>
        <fullName evidence="9">tRNA modification GTPase GTPBP3, mitochondrial</fullName>
    </submittedName>
</protein>
<dbReference type="InterPro" id="IPR031168">
    <property type="entry name" value="G_TrmE"/>
</dbReference>
<evidence type="ECO:0000259" key="7">
    <source>
        <dbReference type="PROSITE" id="PS51709"/>
    </source>
</evidence>
<dbReference type="SUPFAM" id="SSF52540">
    <property type="entry name" value="P-loop containing nucleoside triphosphate hydrolases"/>
    <property type="match status" value="1"/>
</dbReference>
<dbReference type="PROSITE" id="PS51709">
    <property type="entry name" value="G_TRME"/>
    <property type="match status" value="1"/>
</dbReference>
<dbReference type="InParanoid" id="A0A1W4X9U1"/>
<dbReference type="InterPro" id="IPR006073">
    <property type="entry name" value="GTP-bd"/>
</dbReference>
<dbReference type="InterPro" id="IPR005225">
    <property type="entry name" value="Small_GTP-bd"/>
</dbReference>
<dbReference type="InterPro" id="IPR027266">
    <property type="entry name" value="TrmE/GcvT-like"/>
</dbReference>
<evidence type="ECO:0000256" key="6">
    <source>
        <dbReference type="RuleBase" id="RU003313"/>
    </source>
</evidence>
<dbReference type="HAMAP" id="MF_00379">
    <property type="entry name" value="GTPase_MnmE"/>
    <property type="match status" value="1"/>
</dbReference>
<dbReference type="PANTHER" id="PTHR42714:SF2">
    <property type="entry name" value="TRNA MODIFICATION GTPASE GTPBP3, MITOCHONDRIAL"/>
    <property type="match status" value="1"/>
</dbReference>
<dbReference type="NCBIfam" id="TIGR00450">
    <property type="entry name" value="mnmE_trmE_thdF"/>
    <property type="match status" value="1"/>
</dbReference>
<proteinExistence type="inferred from homology"/>
<dbReference type="CDD" id="cd04164">
    <property type="entry name" value="trmE"/>
    <property type="match status" value="1"/>
</dbReference>
<reference evidence="9" key="1">
    <citation type="submission" date="2025-08" db="UniProtKB">
        <authorList>
            <consortium name="RefSeq"/>
        </authorList>
    </citation>
    <scope>IDENTIFICATION</scope>
    <source>
        <tissue evidence="9">Entire body</tissue>
    </source>
</reference>
<keyword evidence="3 6" id="KW-0819">tRNA processing</keyword>
<dbReference type="Gene3D" id="3.30.1360.120">
    <property type="entry name" value="Probable tRNA modification gtpase trme, domain 1"/>
    <property type="match status" value="1"/>
</dbReference>
<dbReference type="NCBIfam" id="NF003661">
    <property type="entry name" value="PRK05291.1-3"/>
    <property type="match status" value="1"/>
</dbReference>
<comment type="subcellular location">
    <subcellularLocation>
        <location evidence="1">Mitochondrion</location>
    </subcellularLocation>
</comment>
<dbReference type="KEGG" id="apln:108739619"/>
<evidence type="ECO:0000256" key="2">
    <source>
        <dbReference type="ARBA" id="ARBA00011043"/>
    </source>
</evidence>
<dbReference type="InterPro" id="IPR027417">
    <property type="entry name" value="P-loop_NTPase"/>
</dbReference>
<feature type="domain" description="TrmE-type G" evidence="7">
    <location>
        <begin position="244"/>
        <end position="414"/>
    </location>
</feature>
<dbReference type="InterPro" id="IPR018948">
    <property type="entry name" value="GTP-bd_TrmE_N"/>
</dbReference>
<dbReference type="Pfam" id="PF01926">
    <property type="entry name" value="MMR_HSR1"/>
    <property type="match status" value="1"/>
</dbReference>
<evidence type="ECO:0000313" key="9">
    <source>
        <dbReference type="RefSeq" id="XP_018329105.1"/>
    </source>
</evidence>
<dbReference type="OrthoDB" id="188276at2759"/>
<dbReference type="InterPro" id="IPR004520">
    <property type="entry name" value="GTPase_MnmE"/>
</dbReference>
<dbReference type="FunFam" id="3.30.1360.120:FF:000007">
    <property type="entry name" value="tRNA modification GTPase GTPBP3, mitochondrial"/>
    <property type="match status" value="1"/>
</dbReference>
<dbReference type="GeneID" id="108739619"/>
<keyword evidence="5 6" id="KW-0342">GTP-binding</keyword>
<dbReference type="GO" id="GO:0005739">
    <property type="term" value="C:mitochondrion"/>
    <property type="evidence" value="ECO:0007669"/>
    <property type="project" value="UniProtKB-SubCell"/>
</dbReference>
<dbReference type="Pfam" id="PF12631">
    <property type="entry name" value="MnmE_helical"/>
    <property type="match status" value="1"/>
</dbReference>
<organism evidence="8 9">
    <name type="scientific">Agrilus planipennis</name>
    <name type="common">Emerald ash borer</name>
    <name type="synonym">Agrilus marcopoli</name>
    <dbReference type="NCBI Taxonomy" id="224129"/>
    <lineage>
        <taxon>Eukaryota</taxon>
        <taxon>Metazoa</taxon>
        <taxon>Ecdysozoa</taxon>
        <taxon>Arthropoda</taxon>
        <taxon>Hexapoda</taxon>
        <taxon>Insecta</taxon>
        <taxon>Pterygota</taxon>
        <taxon>Neoptera</taxon>
        <taxon>Endopterygota</taxon>
        <taxon>Coleoptera</taxon>
        <taxon>Polyphaga</taxon>
        <taxon>Elateriformia</taxon>
        <taxon>Buprestoidea</taxon>
        <taxon>Buprestidae</taxon>
        <taxon>Agrilinae</taxon>
        <taxon>Agrilus</taxon>
    </lineage>
</organism>
<sequence>MLFLNSSIRQNNFRQVLLTTLSSYTFKRRNTIFALSSGQGKCGVAVIRVSGPEAGTALKKLTAAQCLPRPRTAVLREIVNPIDKEILDKALVLWFPGPKSFTGENSCEFQVHGGHAVVNSVLSALQCTGLRPAEAGEFTKRAFLNGKLDLTEVEGLADLIAAETEFQRKQAYLQSEGILSNMYNSWRDILIKSLAHVEAHIDFEETEEFDEQILQNIFADIRKLKAEISRHLEDGCKGERLRNGVKAVIIGETNAGKSSFFNILCKKPASIVTPIEGTTRDVIEINVDINGYPVILTDTAGLRSETKDIVEQEGIQRAIFQINQADLLIYMVDIEKLLNSGCKTVKEYIDRINEFKIKHSHSKETIIILNKIDLIHKRKDRMSDLLDKENCLLVSCKDKDGFSAVTNKLTEKLRSLCLNPNKEHPSMTHIRHRKHLTDCLTFLENFEEEINTAHVVLFAENLRQAVYHLGQLTGRVTNEQILDIIFKDFCIGK</sequence>
<dbReference type="InterPro" id="IPR027368">
    <property type="entry name" value="MnmE_dom2"/>
</dbReference>
<dbReference type="GO" id="GO:0005525">
    <property type="term" value="F:GTP binding"/>
    <property type="evidence" value="ECO:0007669"/>
    <property type="project" value="UniProtKB-KW"/>
</dbReference>
<dbReference type="Gene3D" id="1.20.120.430">
    <property type="entry name" value="tRNA modification GTPase MnmE domain 2"/>
    <property type="match status" value="1"/>
</dbReference>